<accession>A0ABT7DJU4</accession>
<comment type="caution">
    <text evidence="2">The sequence shown here is derived from an EMBL/GenBank/DDBJ whole genome shotgun (WGS) entry which is preliminary data.</text>
</comment>
<dbReference type="InterPro" id="IPR035093">
    <property type="entry name" value="RelE/ParE_toxin_dom_sf"/>
</dbReference>
<evidence type="ECO:0000313" key="2">
    <source>
        <dbReference type="EMBL" id="MDJ1649793.1"/>
    </source>
</evidence>
<dbReference type="Proteomes" id="UP001232750">
    <property type="component" value="Unassembled WGS sequence"/>
</dbReference>
<keyword evidence="1" id="KW-1277">Toxin-antitoxin system</keyword>
<evidence type="ECO:0000256" key="1">
    <source>
        <dbReference type="ARBA" id="ARBA00022649"/>
    </source>
</evidence>
<gene>
    <name evidence="2" type="ORF">QNJ86_03175</name>
</gene>
<dbReference type="InterPro" id="IPR007712">
    <property type="entry name" value="RelE/ParE_toxin"/>
</dbReference>
<evidence type="ECO:0000313" key="3">
    <source>
        <dbReference type="Proteomes" id="UP001232750"/>
    </source>
</evidence>
<protein>
    <submittedName>
        <fullName evidence="2">Type II toxin-antitoxin system RelE/ParE family toxin</fullName>
    </submittedName>
</protein>
<reference evidence="2 3" key="1">
    <citation type="submission" date="2023-05" db="EMBL/GenBank/DDBJ databases">
        <title>Gordonibacter KGMB12511T sp. nov., isolated from faeces of healthy Korean.</title>
        <authorList>
            <person name="Kim H.S."/>
            <person name="Kim J.-S."/>
            <person name="Suh M.K."/>
            <person name="Eom M.K."/>
            <person name="Do H.E."/>
            <person name="Lee J.-S."/>
        </authorList>
    </citation>
    <scope>NUCLEOTIDE SEQUENCE [LARGE SCALE GENOMIC DNA]</scope>
    <source>
        <strain evidence="2 3">KGMB12511</strain>
    </source>
</reference>
<dbReference type="Pfam" id="PF05016">
    <property type="entry name" value="ParE_toxin"/>
    <property type="match status" value="1"/>
</dbReference>
<organism evidence="2 3">
    <name type="scientific">Gordonibacter faecis</name>
    <dbReference type="NCBI Taxonomy" id="3047475"/>
    <lineage>
        <taxon>Bacteria</taxon>
        <taxon>Bacillati</taxon>
        <taxon>Actinomycetota</taxon>
        <taxon>Coriobacteriia</taxon>
        <taxon>Eggerthellales</taxon>
        <taxon>Eggerthellaceae</taxon>
        <taxon>Gordonibacter</taxon>
    </lineage>
</organism>
<dbReference type="Gene3D" id="3.30.2310.20">
    <property type="entry name" value="RelE-like"/>
    <property type="match status" value="1"/>
</dbReference>
<keyword evidence="3" id="KW-1185">Reference proteome</keyword>
<sequence>MGYEVLRTEAFEDDYDHAVQYLIFKQGSLEAARQLADEIDEAREVLKANPFVRAISTKEYFQNRPYREYPLSHYLIVYVVEEEAVIWLRFFHQRQSPARQVIDWR</sequence>
<dbReference type="RefSeq" id="WP_283831135.1">
    <property type="nucleotide sequence ID" value="NZ_JASJEU010000006.1"/>
</dbReference>
<dbReference type="EMBL" id="JASJEU010000006">
    <property type="protein sequence ID" value="MDJ1649793.1"/>
    <property type="molecule type" value="Genomic_DNA"/>
</dbReference>
<name>A0ABT7DJU4_9ACTN</name>
<proteinExistence type="predicted"/>